<accession>A0A9D2U7T7</accession>
<dbReference type="AlphaFoldDB" id="A0A9D2U7T7"/>
<evidence type="ECO:0000313" key="1">
    <source>
        <dbReference type="EMBL" id="HJD43920.1"/>
    </source>
</evidence>
<name>A0A9D2U7T7_9BURK</name>
<reference evidence="1" key="2">
    <citation type="submission" date="2021-04" db="EMBL/GenBank/DDBJ databases">
        <authorList>
            <person name="Gilroy R."/>
        </authorList>
    </citation>
    <scope>NUCLEOTIDE SEQUENCE</scope>
    <source>
        <strain evidence="1">9264</strain>
    </source>
</reference>
<sequence>MQASLVEFIDDGAALRLPLDDVAAVHVYVAVSEPDVEAVANIVPESQFQADGNIHVFAILSLAEAPEILEEAISSVDDQDTIVFLCQTAEIKDQVICQLCNVAHIDNLIN</sequence>
<protein>
    <submittedName>
        <fullName evidence="1">Uncharacterized protein</fullName>
    </submittedName>
</protein>
<evidence type="ECO:0000313" key="2">
    <source>
        <dbReference type="Proteomes" id="UP000823889"/>
    </source>
</evidence>
<proteinExistence type="predicted"/>
<dbReference type="Proteomes" id="UP000823889">
    <property type="component" value="Unassembled WGS sequence"/>
</dbReference>
<reference evidence="1" key="1">
    <citation type="journal article" date="2021" name="PeerJ">
        <title>Extensive microbial diversity within the chicken gut microbiome revealed by metagenomics and culture.</title>
        <authorList>
            <person name="Gilroy R."/>
            <person name="Ravi A."/>
            <person name="Getino M."/>
            <person name="Pursley I."/>
            <person name="Horton D.L."/>
            <person name="Alikhan N.F."/>
            <person name="Baker D."/>
            <person name="Gharbi K."/>
            <person name="Hall N."/>
            <person name="Watson M."/>
            <person name="Adriaenssens E.M."/>
            <person name="Foster-Nyarko E."/>
            <person name="Jarju S."/>
            <person name="Secka A."/>
            <person name="Antonio M."/>
            <person name="Oren A."/>
            <person name="Chaudhuri R.R."/>
            <person name="La Ragione R."/>
            <person name="Hildebrand F."/>
            <person name="Pallen M.J."/>
        </authorList>
    </citation>
    <scope>NUCLEOTIDE SEQUENCE</scope>
    <source>
        <strain evidence="1">9264</strain>
    </source>
</reference>
<comment type="caution">
    <text evidence="1">The sequence shown here is derived from an EMBL/GenBank/DDBJ whole genome shotgun (WGS) entry which is preliminary data.</text>
</comment>
<gene>
    <name evidence="1" type="ORF">H9906_02685</name>
</gene>
<organism evidence="1 2">
    <name type="scientific">Candidatus Paenalcaligenes intestinipullorum</name>
    <dbReference type="NCBI Taxonomy" id="2838718"/>
    <lineage>
        <taxon>Bacteria</taxon>
        <taxon>Pseudomonadati</taxon>
        <taxon>Pseudomonadota</taxon>
        <taxon>Betaproteobacteria</taxon>
        <taxon>Burkholderiales</taxon>
        <taxon>Alcaligenaceae</taxon>
        <taxon>Paenalcaligenes</taxon>
    </lineage>
</organism>
<dbReference type="EMBL" id="DWUQ01000050">
    <property type="protein sequence ID" value="HJD43920.1"/>
    <property type="molecule type" value="Genomic_DNA"/>
</dbReference>